<sequence>MTEEERTSHRLRRAGAVPECIGLRVLMNDPRAAHTDGGQQRYFYSGQLIGAEETVGDEEVVETGGYRGRQRRSPLLGDFVTPPGEPWWWKEVSRGMKTRECH</sequence>
<dbReference type="AlphaFoldDB" id="A0A4Z2GJ99"/>
<organism evidence="1 2">
    <name type="scientific">Liparis tanakae</name>
    <name type="common">Tanaka's snailfish</name>
    <dbReference type="NCBI Taxonomy" id="230148"/>
    <lineage>
        <taxon>Eukaryota</taxon>
        <taxon>Metazoa</taxon>
        <taxon>Chordata</taxon>
        <taxon>Craniata</taxon>
        <taxon>Vertebrata</taxon>
        <taxon>Euteleostomi</taxon>
        <taxon>Actinopterygii</taxon>
        <taxon>Neopterygii</taxon>
        <taxon>Teleostei</taxon>
        <taxon>Neoteleostei</taxon>
        <taxon>Acanthomorphata</taxon>
        <taxon>Eupercaria</taxon>
        <taxon>Perciformes</taxon>
        <taxon>Cottioidei</taxon>
        <taxon>Cottales</taxon>
        <taxon>Liparidae</taxon>
        <taxon>Liparis</taxon>
    </lineage>
</organism>
<name>A0A4Z2GJ99_9TELE</name>
<evidence type="ECO:0000313" key="2">
    <source>
        <dbReference type="Proteomes" id="UP000314294"/>
    </source>
</evidence>
<evidence type="ECO:0000313" key="1">
    <source>
        <dbReference type="EMBL" id="TNN53628.1"/>
    </source>
</evidence>
<keyword evidence="2" id="KW-1185">Reference proteome</keyword>
<dbReference type="EMBL" id="SRLO01000511">
    <property type="protein sequence ID" value="TNN53628.1"/>
    <property type="molecule type" value="Genomic_DNA"/>
</dbReference>
<comment type="caution">
    <text evidence="1">The sequence shown here is derived from an EMBL/GenBank/DDBJ whole genome shotgun (WGS) entry which is preliminary data.</text>
</comment>
<reference evidence="1 2" key="1">
    <citation type="submission" date="2019-03" db="EMBL/GenBank/DDBJ databases">
        <title>First draft genome of Liparis tanakae, snailfish: a comprehensive survey of snailfish specific genes.</title>
        <authorList>
            <person name="Kim W."/>
            <person name="Song I."/>
            <person name="Jeong J.-H."/>
            <person name="Kim D."/>
            <person name="Kim S."/>
            <person name="Ryu S."/>
            <person name="Song J.Y."/>
            <person name="Lee S.K."/>
        </authorList>
    </citation>
    <scope>NUCLEOTIDE SEQUENCE [LARGE SCALE GENOMIC DNA]</scope>
    <source>
        <tissue evidence="1">Muscle</tissue>
    </source>
</reference>
<protein>
    <submittedName>
        <fullName evidence="1">Uncharacterized protein</fullName>
    </submittedName>
</protein>
<proteinExistence type="predicted"/>
<accession>A0A4Z2GJ99</accession>
<dbReference type="Proteomes" id="UP000314294">
    <property type="component" value="Unassembled WGS sequence"/>
</dbReference>
<gene>
    <name evidence="1" type="ORF">EYF80_036202</name>
</gene>